<dbReference type="PANTHER" id="PTHR30540">
    <property type="entry name" value="OSMOTIC STRESS POTASSIUM TRANSPORTER"/>
    <property type="match status" value="1"/>
</dbReference>
<feature type="domain" description="K+ potassium transporter C-terminal" evidence="14">
    <location>
        <begin position="477"/>
        <end position="626"/>
    </location>
</feature>
<gene>
    <name evidence="12 15" type="primary">kup</name>
    <name evidence="15" type="ORF">CUZ56_02050</name>
</gene>
<dbReference type="OrthoDB" id="9805577at2"/>
<dbReference type="Proteomes" id="UP000286947">
    <property type="component" value="Unassembled WGS sequence"/>
</dbReference>
<sequence length="626" mass="69047">MAQPSSRNRMALSLGALGIVYGDIGTSPLYALKEVFVHAHIPLTEHSILGVLSLVFWTLTIVVSLKYVYLILNNDNRGEGGLIAMMTLATQAVHDKPRIRHVLLLLGLFGTALFCGDGIITPAVSVLSAVEGLELISPHFHRYIIPITLVILLALFAAQRKGTAGIARFFGPVMLLWFVVLGILGISQIIHAPQVLRALNPLYALEFFTTYTTLGFLALGAVVLCVTGAEALYADLGHFGRTPIRIAWYGCAMPGLLLNYFGQGAYLMSTKPDQVGTPFFQIAPSWALVPLVCLATVATIIASQALITGAFSCIRQAIQLGFLPRMRIMHTSIYQTGQIYIPVVNWSLFAGIVVVVLFFKSSGNLAAAYGIAVTLQMLITTLMSFFVIRYGRRYPLWLCLAATIFFISIDLLYFSSNILKFTDGGWLPILVASLVSMIMLTWMHGKQSLNRARLLNAIQLPPFLDAIFANPPSRVEGTAVFMNNDLGTVPLSLLHNLKHNKVIHATNLFVYVDLHEIPWVGFNDRIELKPLGHDCWQVTLNYGFKNEVDIPEALKLLSGRGIDLDPLQTSYFFSRENIVSALGGLCHMMPWRKKLFATLYRNAEGAADFYNIPANRVIELGSKVEI</sequence>
<dbReference type="AlphaFoldDB" id="A0A433SCF9"/>
<comment type="catalytic activity">
    <reaction evidence="12">
        <text>K(+)(in) + H(+)(in) = K(+)(out) + H(+)(out)</text>
        <dbReference type="Rhea" id="RHEA:28490"/>
        <dbReference type="ChEBI" id="CHEBI:15378"/>
        <dbReference type="ChEBI" id="CHEBI:29103"/>
    </reaction>
</comment>
<keyword evidence="8 12" id="KW-0630">Potassium</keyword>
<evidence type="ECO:0000256" key="12">
    <source>
        <dbReference type="HAMAP-Rule" id="MF_01522"/>
    </source>
</evidence>
<feature type="transmembrane region" description="Helical" evidence="12">
    <location>
        <begin position="246"/>
        <end position="268"/>
    </location>
</feature>
<evidence type="ECO:0000256" key="1">
    <source>
        <dbReference type="ARBA" id="ARBA00004141"/>
    </source>
</evidence>
<dbReference type="GO" id="GO:0015293">
    <property type="term" value="F:symporter activity"/>
    <property type="evidence" value="ECO:0007669"/>
    <property type="project" value="UniProtKB-UniRule"/>
</dbReference>
<evidence type="ECO:0000256" key="11">
    <source>
        <dbReference type="ARBA" id="ARBA00023136"/>
    </source>
</evidence>
<accession>A0A433SCF9</accession>
<keyword evidence="3 12" id="KW-0813">Transport</keyword>
<dbReference type="PANTHER" id="PTHR30540:SF79">
    <property type="entry name" value="LOW AFFINITY POTASSIUM TRANSPORT SYSTEM PROTEIN KUP"/>
    <property type="match status" value="1"/>
</dbReference>
<dbReference type="InterPro" id="IPR003855">
    <property type="entry name" value="K+_transporter"/>
</dbReference>
<feature type="transmembrane region" description="Helical" evidence="12">
    <location>
        <begin position="395"/>
        <end position="414"/>
    </location>
</feature>
<keyword evidence="6 12" id="KW-0812">Transmembrane</keyword>
<keyword evidence="5 12" id="KW-0633">Potassium transport</keyword>
<dbReference type="InterPro" id="IPR053951">
    <property type="entry name" value="K_trans_N"/>
</dbReference>
<evidence type="ECO:0000256" key="5">
    <source>
        <dbReference type="ARBA" id="ARBA00022538"/>
    </source>
</evidence>
<dbReference type="Pfam" id="PF22776">
    <property type="entry name" value="K_trans_C"/>
    <property type="match status" value="1"/>
</dbReference>
<evidence type="ECO:0000259" key="13">
    <source>
        <dbReference type="Pfam" id="PF02705"/>
    </source>
</evidence>
<comment type="subcellular location">
    <subcellularLocation>
        <location evidence="12">Cell membrane</location>
        <topology evidence="12">Multi-pass membrane protein</topology>
    </subcellularLocation>
    <subcellularLocation>
        <location evidence="1">Membrane</location>
        <topology evidence="1">Multi-pass membrane protein</topology>
    </subcellularLocation>
</comment>
<comment type="similarity">
    <text evidence="2 12">Belongs to the HAK/KUP transporter (TC 2.A.72) family.</text>
</comment>
<evidence type="ECO:0000259" key="14">
    <source>
        <dbReference type="Pfam" id="PF22776"/>
    </source>
</evidence>
<name>A0A433SCF9_9BURK</name>
<keyword evidence="7 12" id="KW-0769">Symport</keyword>
<feature type="transmembrane region" description="Helical" evidence="12">
    <location>
        <begin position="46"/>
        <end position="69"/>
    </location>
</feature>
<evidence type="ECO:0000313" key="16">
    <source>
        <dbReference type="Proteomes" id="UP000286947"/>
    </source>
</evidence>
<evidence type="ECO:0000256" key="6">
    <source>
        <dbReference type="ARBA" id="ARBA00022692"/>
    </source>
</evidence>
<dbReference type="GO" id="GO:0005886">
    <property type="term" value="C:plasma membrane"/>
    <property type="evidence" value="ECO:0007669"/>
    <property type="project" value="UniProtKB-SubCell"/>
</dbReference>
<feature type="transmembrane region" description="Helical" evidence="12">
    <location>
        <begin position="169"/>
        <end position="190"/>
    </location>
</feature>
<reference evidence="15 16" key="1">
    <citation type="submission" date="2018-01" db="EMBL/GenBank/DDBJ databases">
        <title>Saezia sanguinis gen. nov., sp. nov., in the order Burkholderiales isolated from human blood.</title>
        <authorList>
            <person name="Medina-Pascual M.J."/>
            <person name="Valdezate S."/>
            <person name="Monzon S."/>
            <person name="Cuesta I."/>
            <person name="Carrasco G."/>
            <person name="Villalon P."/>
            <person name="Saez-Nieto J.A."/>
        </authorList>
    </citation>
    <scope>NUCLEOTIDE SEQUENCE [LARGE SCALE GENOMIC DNA]</scope>
    <source>
        <strain evidence="15 16">CNM695-12</strain>
    </source>
</reference>
<keyword evidence="4 12" id="KW-1003">Cell membrane</keyword>
<proteinExistence type="inferred from homology"/>
<evidence type="ECO:0000256" key="2">
    <source>
        <dbReference type="ARBA" id="ARBA00007019"/>
    </source>
</evidence>
<evidence type="ECO:0000256" key="9">
    <source>
        <dbReference type="ARBA" id="ARBA00022989"/>
    </source>
</evidence>
<organism evidence="15 16">
    <name type="scientific">Saezia sanguinis</name>
    <dbReference type="NCBI Taxonomy" id="1965230"/>
    <lineage>
        <taxon>Bacteria</taxon>
        <taxon>Pseudomonadati</taxon>
        <taxon>Pseudomonadota</taxon>
        <taxon>Betaproteobacteria</taxon>
        <taxon>Burkholderiales</taxon>
        <taxon>Saeziaceae</taxon>
        <taxon>Saezia</taxon>
    </lineage>
</organism>
<dbReference type="EMBL" id="PQSP01000005">
    <property type="protein sequence ID" value="RUS66324.1"/>
    <property type="molecule type" value="Genomic_DNA"/>
</dbReference>
<feature type="transmembrane region" description="Helical" evidence="12">
    <location>
        <begin position="102"/>
        <end position="120"/>
    </location>
</feature>
<dbReference type="RefSeq" id="WP_126980237.1">
    <property type="nucleotide sequence ID" value="NZ_PQSP01000005.1"/>
</dbReference>
<feature type="domain" description="K+ potassium transporter integral membrane" evidence="13">
    <location>
        <begin position="13"/>
        <end position="463"/>
    </location>
</feature>
<dbReference type="InterPro" id="IPR053952">
    <property type="entry name" value="K_trans_C"/>
</dbReference>
<feature type="transmembrane region" description="Helical" evidence="12">
    <location>
        <begin position="288"/>
        <end position="318"/>
    </location>
</feature>
<feature type="transmembrane region" description="Helical" evidence="12">
    <location>
        <begin position="210"/>
        <end position="234"/>
    </location>
</feature>
<keyword evidence="10 12" id="KW-0406">Ion transport</keyword>
<evidence type="ECO:0000256" key="8">
    <source>
        <dbReference type="ARBA" id="ARBA00022958"/>
    </source>
</evidence>
<dbReference type="GO" id="GO:0015079">
    <property type="term" value="F:potassium ion transmembrane transporter activity"/>
    <property type="evidence" value="ECO:0007669"/>
    <property type="project" value="UniProtKB-UniRule"/>
</dbReference>
<feature type="transmembrane region" description="Helical" evidence="12">
    <location>
        <begin position="140"/>
        <end position="157"/>
    </location>
</feature>
<evidence type="ECO:0000256" key="3">
    <source>
        <dbReference type="ARBA" id="ARBA00022448"/>
    </source>
</evidence>
<keyword evidence="11 12" id="KW-0472">Membrane</keyword>
<feature type="transmembrane region" description="Helical" evidence="12">
    <location>
        <begin position="339"/>
        <end position="359"/>
    </location>
</feature>
<comment type="caution">
    <text evidence="15">The sequence shown here is derived from an EMBL/GenBank/DDBJ whole genome shotgun (WGS) entry which is preliminary data.</text>
</comment>
<dbReference type="InterPro" id="IPR023051">
    <property type="entry name" value="Kup"/>
</dbReference>
<feature type="transmembrane region" description="Helical" evidence="12">
    <location>
        <begin position="365"/>
        <end position="388"/>
    </location>
</feature>
<evidence type="ECO:0000256" key="7">
    <source>
        <dbReference type="ARBA" id="ARBA00022847"/>
    </source>
</evidence>
<dbReference type="HAMAP" id="MF_01522">
    <property type="entry name" value="Kup"/>
    <property type="match status" value="1"/>
</dbReference>
<evidence type="ECO:0000256" key="4">
    <source>
        <dbReference type="ARBA" id="ARBA00022475"/>
    </source>
</evidence>
<evidence type="ECO:0000313" key="15">
    <source>
        <dbReference type="EMBL" id="RUS66324.1"/>
    </source>
</evidence>
<feature type="transmembrane region" description="Helical" evidence="12">
    <location>
        <begin position="426"/>
        <end position="443"/>
    </location>
</feature>
<comment type="function">
    <text evidence="12">Transport of potassium into the cell. Likely operates as a K(+):H(+) symporter.</text>
</comment>
<dbReference type="Pfam" id="PF02705">
    <property type="entry name" value="K_trans"/>
    <property type="match status" value="1"/>
</dbReference>
<keyword evidence="16" id="KW-1185">Reference proteome</keyword>
<keyword evidence="9 12" id="KW-1133">Transmembrane helix</keyword>
<evidence type="ECO:0000256" key="10">
    <source>
        <dbReference type="ARBA" id="ARBA00023065"/>
    </source>
</evidence>
<protein>
    <recommendedName>
        <fullName evidence="12">Probable potassium transport system protein Kup</fullName>
    </recommendedName>
</protein>